<protein>
    <submittedName>
        <fullName evidence="2">Uncharacterized protein</fullName>
    </submittedName>
</protein>
<reference evidence="2" key="1">
    <citation type="submission" date="2022-11" db="UniProtKB">
        <authorList>
            <consortium name="WormBaseParasite"/>
        </authorList>
    </citation>
    <scope>IDENTIFICATION</scope>
</reference>
<keyword evidence="1" id="KW-1185">Reference proteome</keyword>
<evidence type="ECO:0000313" key="2">
    <source>
        <dbReference type="WBParaSite" id="nRc.2.0.1.t41792-RA"/>
    </source>
</evidence>
<proteinExistence type="predicted"/>
<dbReference type="Proteomes" id="UP000887565">
    <property type="component" value="Unplaced"/>
</dbReference>
<sequence>MIPAIIDEEKPCGYRFRKLISDRNNSNKKKLPSNDPKSVRLDFKIAQMLTIGDLPSEFVKSTGFQDLMTE</sequence>
<organism evidence="1 2">
    <name type="scientific">Romanomermis culicivorax</name>
    <name type="common">Nematode worm</name>
    <dbReference type="NCBI Taxonomy" id="13658"/>
    <lineage>
        <taxon>Eukaryota</taxon>
        <taxon>Metazoa</taxon>
        <taxon>Ecdysozoa</taxon>
        <taxon>Nematoda</taxon>
        <taxon>Enoplea</taxon>
        <taxon>Dorylaimia</taxon>
        <taxon>Mermithida</taxon>
        <taxon>Mermithoidea</taxon>
        <taxon>Mermithidae</taxon>
        <taxon>Romanomermis</taxon>
    </lineage>
</organism>
<accession>A0A915KUH8</accession>
<dbReference type="WBParaSite" id="nRc.2.0.1.t41792-RA">
    <property type="protein sequence ID" value="nRc.2.0.1.t41792-RA"/>
    <property type="gene ID" value="nRc.2.0.1.g41792"/>
</dbReference>
<dbReference type="AlphaFoldDB" id="A0A915KUH8"/>
<evidence type="ECO:0000313" key="1">
    <source>
        <dbReference type="Proteomes" id="UP000887565"/>
    </source>
</evidence>
<name>A0A915KUH8_ROMCU</name>